<dbReference type="Gene3D" id="3.20.10.10">
    <property type="entry name" value="D-amino Acid Aminotransferase, subunit A, domain 2"/>
    <property type="match status" value="1"/>
</dbReference>
<dbReference type="AlphaFoldDB" id="A0A1L6FF79"/>
<dbReference type="Pfam" id="PF01063">
    <property type="entry name" value="Aminotran_4"/>
    <property type="match status" value="1"/>
</dbReference>
<accession>A0A1L6FF79</accession>
<dbReference type="InterPro" id="IPR043132">
    <property type="entry name" value="BCAT-like_C"/>
</dbReference>
<dbReference type="Gene3D" id="3.60.120.10">
    <property type="entry name" value="Anthranilate synthase"/>
    <property type="match status" value="1"/>
</dbReference>
<dbReference type="EMBL" id="CP018839">
    <property type="protein sequence ID" value="APR05513.1"/>
    <property type="molecule type" value="Genomic_DNA"/>
</dbReference>
<dbReference type="Pfam" id="PF00425">
    <property type="entry name" value="Chorismate_bind"/>
    <property type="match status" value="1"/>
</dbReference>
<dbReference type="SUPFAM" id="SSF56322">
    <property type="entry name" value="ADC synthase"/>
    <property type="match status" value="1"/>
</dbReference>
<dbReference type="GO" id="GO:0000162">
    <property type="term" value="P:L-tryptophan biosynthetic process"/>
    <property type="evidence" value="ECO:0007669"/>
    <property type="project" value="TreeGrafter"/>
</dbReference>
<dbReference type="SUPFAM" id="SSF56752">
    <property type="entry name" value="D-aminoacid aminotransferase-like PLP-dependent enzymes"/>
    <property type="match status" value="1"/>
</dbReference>
<evidence type="ECO:0000256" key="1">
    <source>
        <dbReference type="SAM" id="MobiDB-lite"/>
    </source>
</evidence>
<evidence type="ECO:0000313" key="3">
    <source>
        <dbReference type="EMBL" id="APR05513.1"/>
    </source>
</evidence>
<organism evidence="3 4">
    <name type="scientific">Thauera chlorobenzoica</name>
    <dbReference type="NCBI Taxonomy" id="96773"/>
    <lineage>
        <taxon>Bacteria</taxon>
        <taxon>Pseudomonadati</taxon>
        <taxon>Pseudomonadota</taxon>
        <taxon>Betaproteobacteria</taxon>
        <taxon>Rhodocyclales</taxon>
        <taxon>Zoogloeaceae</taxon>
        <taxon>Thauera</taxon>
    </lineage>
</organism>
<sequence length="682" mass="72212">MRGAAPCCAPARQALDSPPRRSASFRMSAPAPTSGCFALLDDCHASPAQPSSRLYTGFVRERRCTDPVALEEVWAGVAGDMTAGLHAVLVVDYDWGRALERHTGASSAPPLSRSPEGTGAQAGHQAPAASAGALRVLLFAGCRSLTQAEVDAWLAAQEAAATGACTQTGPGAAGTLALQPGIDRAAFDAAFARIHRAIEAGETYQLNYTYQFGVRAFGAPASLYRRLRSRQPVAYGAWIALPDEVPFPPSGAGAAGSAQPLRHILSCSPELFVRHAGGRLLARPMKGTAARGGDAEADARAARSLAADSKNRAENLMIVDLLRNDIGRIACTGSVTVPALFDVERYATVLQMTSSIEAALPADTGFPAVLRALFPCGSITGAPKRRTMELIDALETGPRGLYTGSIGWIEPPPPGRACGDFCLSVAIRTLCLGEAQADGLRPGQLGVGAGITIDSRAADEFDECRLKARFLSALDPGFSLFETMRVSPAGEIPLLDPHLARLESSAAAFGFAFNRAAILHALAARSSADPAGQPMRLRLALFKDGRSEIVLAPLEELPPGPVGVRLSELPIDGRDFFLRHKTSLRARYDAAVAQGAFDVLFHNHDGELTEGGRSNVFVCIDGEWRTPPLQAGVLPGVMRARLLADPRWQAREAPLRVADLERAQRIVLCNALRGPLPAVLRR</sequence>
<evidence type="ECO:0000313" key="4">
    <source>
        <dbReference type="Proteomes" id="UP000185739"/>
    </source>
</evidence>
<reference evidence="3 4" key="1">
    <citation type="submission" date="2016-12" db="EMBL/GenBank/DDBJ databases">
        <title>Complete genome sequence of Thauera chlorobenzoica, a Betaproteobacterium degrading haloaromatics anaerobically to CO2 and halides.</title>
        <authorList>
            <person name="Goris T."/>
            <person name="Mergelsberg M."/>
            <person name="Boll M."/>
        </authorList>
    </citation>
    <scope>NUCLEOTIDE SEQUENCE [LARGE SCALE GENOMIC DNA]</scope>
    <source>
        <strain evidence="3 4">3CB1</strain>
    </source>
</reference>
<proteinExistence type="predicted"/>
<name>A0A1L6FF79_9RHOO</name>
<keyword evidence="4" id="KW-1185">Reference proteome</keyword>
<dbReference type="STRING" id="96773.Tchl_2687"/>
<dbReference type="KEGG" id="tcl:Tchl_2687"/>
<dbReference type="PRINTS" id="PR00095">
    <property type="entry name" value="ANTSNTHASEI"/>
</dbReference>
<dbReference type="InterPro" id="IPR015890">
    <property type="entry name" value="Chorismate_C"/>
</dbReference>
<dbReference type="PANTHER" id="PTHR11236">
    <property type="entry name" value="AMINOBENZOATE/ANTHRANILATE SYNTHASE"/>
    <property type="match status" value="1"/>
</dbReference>
<dbReference type="Proteomes" id="UP000185739">
    <property type="component" value="Chromosome"/>
</dbReference>
<evidence type="ECO:0000259" key="2">
    <source>
        <dbReference type="Pfam" id="PF00425"/>
    </source>
</evidence>
<feature type="region of interest" description="Disordered" evidence="1">
    <location>
        <begin position="1"/>
        <end position="26"/>
    </location>
</feature>
<dbReference type="PANTHER" id="PTHR11236:SF50">
    <property type="entry name" value="AMINODEOXYCHORISMATE SYNTHASE COMPONENT 1"/>
    <property type="match status" value="1"/>
</dbReference>
<dbReference type="Gene3D" id="3.30.470.10">
    <property type="match status" value="1"/>
</dbReference>
<dbReference type="InterPro" id="IPR005801">
    <property type="entry name" value="ADC_synthase"/>
</dbReference>
<gene>
    <name evidence="3" type="ORF">Tchl_2687</name>
</gene>
<protein>
    <submittedName>
        <fullName evidence="3">Para-aminobenzoate synthase-like protein</fullName>
    </submittedName>
</protein>
<dbReference type="GO" id="GO:0046820">
    <property type="term" value="F:4-amino-4-deoxychorismate synthase activity"/>
    <property type="evidence" value="ECO:0007669"/>
    <property type="project" value="TreeGrafter"/>
</dbReference>
<dbReference type="InterPro" id="IPR036038">
    <property type="entry name" value="Aminotransferase-like"/>
</dbReference>
<dbReference type="InterPro" id="IPR001544">
    <property type="entry name" value="Aminotrans_IV"/>
</dbReference>
<feature type="domain" description="Chorismate-utilising enzyme C-terminal" evidence="2">
    <location>
        <begin position="184"/>
        <end position="467"/>
    </location>
</feature>
<feature type="region of interest" description="Disordered" evidence="1">
    <location>
        <begin position="103"/>
        <end position="125"/>
    </location>
</feature>
<dbReference type="InterPro" id="IPR043131">
    <property type="entry name" value="BCAT-like_N"/>
</dbReference>
<dbReference type="InterPro" id="IPR019999">
    <property type="entry name" value="Anth_synth_I-like"/>
</dbReference>